<keyword evidence="3" id="KW-1185">Reference proteome</keyword>
<evidence type="ECO:0000313" key="3">
    <source>
        <dbReference type="Proteomes" id="UP000655208"/>
    </source>
</evidence>
<accession>A0A917WEY5</accession>
<dbReference type="RefSeq" id="WP_188941180.1">
    <property type="nucleotide sequence ID" value="NZ_BMNA01000003.1"/>
</dbReference>
<evidence type="ECO:0000313" key="2">
    <source>
        <dbReference type="EMBL" id="GGL98532.1"/>
    </source>
</evidence>
<organism evidence="2 3">
    <name type="scientific">Nakamurella endophytica</name>
    <dbReference type="NCBI Taxonomy" id="1748367"/>
    <lineage>
        <taxon>Bacteria</taxon>
        <taxon>Bacillati</taxon>
        <taxon>Actinomycetota</taxon>
        <taxon>Actinomycetes</taxon>
        <taxon>Nakamurellales</taxon>
        <taxon>Nakamurellaceae</taxon>
        <taxon>Nakamurella</taxon>
    </lineage>
</organism>
<dbReference type="EMBL" id="BMNA01000003">
    <property type="protein sequence ID" value="GGL98532.1"/>
    <property type="molecule type" value="Genomic_DNA"/>
</dbReference>
<dbReference type="Proteomes" id="UP000655208">
    <property type="component" value="Unassembled WGS sequence"/>
</dbReference>
<keyword evidence="1" id="KW-1133">Transmembrane helix</keyword>
<evidence type="ECO:0000256" key="1">
    <source>
        <dbReference type="SAM" id="Phobius"/>
    </source>
</evidence>
<protein>
    <submittedName>
        <fullName evidence="2">Uncharacterized protein</fullName>
    </submittedName>
</protein>
<feature type="transmembrane region" description="Helical" evidence="1">
    <location>
        <begin position="23"/>
        <end position="44"/>
    </location>
</feature>
<reference evidence="2" key="1">
    <citation type="journal article" date="2014" name="Int. J. Syst. Evol. Microbiol.">
        <title>Complete genome sequence of Corynebacterium casei LMG S-19264T (=DSM 44701T), isolated from a smear-ripened cheese.</title>
        <authorList>
            <consortium name="US DOE Joint Genome Institute (JGI-PGF)"/>
            <person name="Walter F."/>
            <person name="Albersmeier A."/>
            <person name="Kalinowski J."/>
            <person name="Ruckert C."/>
        </authorList>
    </citation>
    <scope>NUCLEOTIDE SEQUENCE</scope>
    <source>
        <strain evidence="2">CGMCC 4.7308</strain>
    </source>
</reference>
<proteinExistence type="predicted"/>
<dbReference type="AlphaFoldDB" id="A0A917WEY5"/>
<gene>
    <name evidence="2" type="ORF">GCM10011594_18040</name>
</gene>
<keyword evidence="1" id="KW-0812">Transmembrane</keyword>
<comment type="caution">
    <text evidence="2">The sequence shown here is derived from an EMBL/GenBank/DDBJ whole genome shotgun (WGS) entry which is preliminary data.</text>
</comment>
<sequence length="100" mass="10555">MTDNGAGTDTGAQSSRITRLFDIRLIVGGLLTVYGVVLLVMSFWDSSEDIAKGAGIRLNLWTGIGLLVVGLGMLLWMRLAPLRAEPDRTGSAGGPAEPRA</sequence>
<reference evidence="2" key="2">
    <citation type="submission" date="2020-09" db="EMBL/GenBank/DDBJ databases">
        <authorList>
            <person name="Sun Q."/>
            <person name="Zhou Y."/>
        </authorList>
    </citation>
    <scope>NUCLEOTIDE SEQUENCE</scope>
    <source>
        <strain evidence="2">CGMCC 4.7308</strain>
    </source>
</reference>
<keyword evidence="1" id="KW-0472">Membrane</keyword>
<name>A0A917WEY5_9ACTN</name>
<feature type="transmembrane region" description="Helical" evidence="1">
    <location>
        <begin position="56"/>
        <end position="76"/>
    </location>
</feature>